<dbReference type="Pfam" id="PF07817">
    <property type="entry name" value="GLE1"/>
    <property type="match status" value="1"/>
</dbReference>
<evidence type="ECO:0000256" key="10">
    <source>
        <dbReference type="ARBA" id="ARBA00029983"/>
    </source>
</evidence>
<dbReference type="InterPro" id="IPR012476">
    <property type="entry name" value="GLE1"/>
</dbReference>
<dbReference type="GO" id="GO:0044614">
    <property type="term" value="C:nuclear pore cytoplasmic filaments"/>
    <property type="evidence" value="ECO:0007669"/>
    <property type="project" value="TreeGrafter"/>
</dbReference>
<dbReference type="GO" id="GO:0016973">
    <property type="term" value="P:poly(A)+ mRNA export from nucleus"/>
    <property type="evidence" value="ECO:0007669"/>
    <property type="project" value="InterPro"/>
</dbReference>
<proteinExistence type="inferred from homology"/>
<feature type="coiled-coil region" evidence="11">
    <location>
        <begin position="241"/>
        <end position="282"/>
    </location>
</feature>
<reference evidence="13 14" key="1">
    <citation type="journal article" date="2019" name="Sci. Rep.">
        <title>A high-quality genome of Eragrostis curvula grass provides insights into Poaceae evolution and supports new strategies to enhance forage quality.</title>
        <authorList>
            <person name="Carballo J."/>
            <person name="Santos B.A.C.M."/>
            <person name="Zappacosta D."/>
            <person name="Garbus I."/>
            <person name="Selva J.P."/>
            <person name="Gallo C.A."/>
            <person name="Diaz A."/>
            <person name="Albertini E."/>
            <person name="Caccamo M."/>
            <person name="Echenique V."/>
        </authorList>
    </citation>
    <scope>NUCLEOTIDE SEQUENCE [LARGE SCALE GENOMIC DNA]</scope>
    <source>
        <strain evidence="14">cv. Victoria</strain>
        <tissue evidence="13">Leaf</tissue>
    </source>
</reference>
<keyword evidence="3" id="KW-0813">Transport</keyword>
<evidence type="ECO:0000256" key="9">
    <source>
        <dbReference type="ARBA" id="ARBA00026227"/>
    </source>
</evidence>
<dbReference type="GO" id="GO:0005543">
    <property type="term" value="F:phospholipid binding"/>
    <property type="evidence" value="ECO:0007669"/>
    <property type="project" value="TreeGrafter"/>
</dbReference>
<evidence type="ECO:0000256" key="1">
    <source>
        <dbReference type="ARBA" id="ARBA00004567"/>
    </source>
</evidence>
<name>A0A5J9T242_9POAL</name>
<accession>A0A5J9T242</accession>
<dbReference type="Gene3D" id="1.25.40.510">
    <property type="entry name" value="GLE1-like"/>
    <property type="match status" value="1"/>
</dbReference>
<keyword evidence="8" id="KW-0539">Nucleus</keyword>
<dbReference type="InterPro" id="IPR038506">
    <property type="entry name" value="GLE1-like_sf"/>
</dbReference>
<comment type="caution">
    <text evidence="13">The sequence shown here is derived from an EMBL/GenBank/DDBJ whole genome shotgun (WGS) entry which is preliminary data.</text>
</comment>
<keyword evidence="11" id="KW-0175">Coiled coil</keyword>
<feature type="region of interest" description="Disordered" evidence="12">
    <location>
        <begin position="286"/>
        <end position="325"/>
    </location>
</feature>
<dbReference type="OrthoDB" id="420884at2759"/>
<evidence type="ECO:0000256" key="11">
    <source>
        <dbReference type="SAM" id="Coils"/>
    </source>
</evidence>
<dbReference type="GO" id="GO:0031369">
    <property type="term" value="F:translation initiation factor binding"/>
    <property type="evidence" value="ECO:0007669"/>
    <property type="project" value="TreeGrafter"/>
</dbReference>
<organism evidence="13 14">
    <name type="scientific">Eragrostis curvula</name>
    <name type="common">weeping love grass</name>
    <dbReference type="NCBI Taxonomy" id="38414"/>
    <lineage>
        <taxon>Eukaryota</taxon>
        <taxon>Viridiplantae</taxon>
        <taxon>Streptophyta</taxon>
        <taxon>Embryophyta</taxon>
        <taxon>Tracheophyta</taxon>
        <taxon>Spermatophyta</taxon>
        <taxon>Magnoliopsida</taxon>
        <taxon>Liliopsida</taxon>
        <taxon>Poales</taxon>
        <taxon>Poaceae</taxon>
        <taxon>PACMAD clade</taxon>
        <taxon>Chloridoideae</taxon>
        <taxon>Eragrostideae</taxon>
        <taxon>Eragrostidinae</taxon>
        <taxon>Eragrostis</taxon>
    </lineage>
</organism>
<keyword evidence="4" id="KW-0509">mRNA transport</keyword>
<feature type="compositionally biased region" description="Low complexity" evidence="12">
    <location>
        <begin position="109"/>
        <end position="119"/>
    </location>
</feature>
<feature type="non-terminal residue" evidence="13">
    <location>
        <position position="1"/>
    </location>
</feature>
<comment type="similarity">
    <text evidence="2">Belongs to the GLE1 family.</text>
</comment>
<gene>
    <name evidence="13" type="ORF">EJB05_48529</name>
</gene>
<protein>
    <recommendedName>
        <fullName evidence="9">mRNA export factor GLE1</fullName>
    </recommendedName>
    <alternativeName>
        <fullName evidence="10">Nucleoporin GLE1</fullName>
    </alternativeName>
</protein>
<sequence>MRALFPGTADRQDTFGTDPVRQAAGPTRAASPLTPSTLFASPAIPLFPTELVGKVTAIPSRRDLQAAMPPLSAGASSAPLGPPSRRAAEIEDEEPGRGKASERARRRPATSTTSLQGSSDSEESEDGLGQVAPYHLMERRNQEKSILLELEREHRLKVQEEVRNKLAALEVGHQNEIQRTISAFSQLQKYAESRKEIDRRLDVDFQRTIAEVLDKHLSSVQSDHEQKSQIVEHQIKDDAALEEAKKKEQAIKEEKIRQERARQEAEHRQKEAAELAAEARKTAFEAARKEAVEKEAKSRGAVATQSSQSSQDSVTGPTMVNRNDARSELPGIKVFADGSALKVESWRRALFDQVPGNINLSKDFSNYDRQIAKSISKLMPTTDSVRARASELIKALDGHDCPRPIACRIFANKIISIVKSRNTKDKTFGNLAFACGYLMLLVTNQVPDATDYLLAEFHRVCIYTVPKHLRALNAQARNRAYYKLIGYQEENGQPESIESYLTYVVAYVKLYAAMIQTEIKGVRHPHGLTEGWKWLAMFLNALPATTSTAYALHAFLKMAGFALHKKYGSQFMKILDVISQHFLPALKEQGSKVQTEAVNNLQNYLDNKIYLEEPEGMYLVQQLLSKELYM</sequence>
<evidence type="ECO:0000256" key="5">
    <source>
        <dbReference type="ARBA" id="ARBA00022927"/>
    </source>
</evidence>
<evidence type="ECO:0000256" key="7">
    <source>
        <dbReference type="ARBA" id="ARBA00023132"/>
    </source>
</evidence>
<keyword evidence="5" id="KW-0653">Protein transport</keyword>
<dbReference type="AlphaFoldDB" id="A0A5J9T242"/>
<feature type="compositionally biased region" description="Basic and acidic residues" evidence="12">
    <location>
        <begin position="286"/>
        <end position="298"/>
    </location>
</feature>
<dbReference type="FunFam" id="1.25.40.510:FF:000002">
    <property type="entry name" value="Protein GLE1"/>
    <property type="match status" value="1"/>
</dbReference>
<dbReference type="GO" id="GO:0015031">
    <property type="term" value="P:protein transport"/>
    <property type="evidence" value="ECO:0007669"/>
    <property type="project" value="UniProtKB-KW"/>
</dbReference>
<keyword evidence="6" id="KW-0811">Translocation</keyword>
<evidence type="ECO:0000313" key="13">
    <source>
        <dbReference type="EMBL" id="TVU05370.1"/>
    </source>
</evidence>
<dbReference type="EMBL" id="RWGY01000051">
    <property type="protein sequence ID" value="TVU05370.1"/>
    <property type="molecule type" value="Genomic_DNA"/>
</dbReference>
<evidence type="ECO:0000256" key="8">
    <source>
        <dbReference type="ARBA" id="ARBA00023242"/>
    </source>
</evidence>
<evidence type="ECO:0000256" key="6">
    <source>
        <dbReference type="ARBA" id="ARBA00023010"/>
    </source>
</evidence>
<dbReference type="Proteomes" id="UP000324897">
    <property type="component" value="Unassembled WGS sequence"/>
</dbReference>
<keyword evidence="7" id="KW-0906">Nuclear pore complex</keyword>
<dbReference type="GO" id="GO:0005737">
    <property type="term" value="C:cytoplasm"/>
    <property type="evidence" value="ECO:0007669"/>
    <property type="project" value="TreeGrafter"/>
</dbReference>
<evidence type="ECO:0000256" key="2">
    <source>
        <dbReference type="ARBA" id="ARBA00011056"/>
    </source>
</evidence>
<evidence type="ECO:0000256" key="4">
    <source>
        <dbReference type="ARBA" id="ARBA00022816"/>
    </source>
</evidence>
<dbReference type="PANTHER" id="PTHR12960:SF0">
    <property type="entry name" value="MRNA EXPORT FACTOR GLE1"/>
    <property type="match status" value="1"/>
</dbReference>
<evidence type="ECO:0000256" key="12">
    <source>
        <dbReference type="SAM" id="MobiDB-lite"/>
    </source>
</evidence>
<comment type="subcellular location">
    <subcellularLocation>
        <location evidence="1">Nucleus</location>
        <location evidence="1">Nuclear pore complex</location>
    </subcellularLocation>
</comment>
<feature type="region of interest" description="Disordered" evidence="12">
    <location>
        <begin position="66"/>
        <end position="127"/>
    </location>
</feature>
<dbReference type="GO" id="GO:0000822">
    <property type="term" value="F:inositol hexakisphosphate binding"/>
    <property type="evidence" value="ECO:0007669"/>
    <property type="project" value="TreeGrafter"/>
</dbReference>
<evidence type="ECO:0000256" key="3">
    <source>
        <dbReference type="ARBA" id="ARBA00022448"/>
    </source>
</evidence>
<evidence type="ECO:0000313" key="14">
    <source>
        <dbReference type="Proteomes" id="UP000324897"/>
    </source>
</evidence>
<keyword evidence="14" id="KW-1185">Reference proteome</keyword>
<feature type="region of interest" description="Disordered" evidence="12">
    <location>
        <begin position="1"/>
        <end position="42"/>
    </location>
</feature>
<dbReference type="Gramene" id="TVU05370">
    <property type="protein sequence ID" value="TVU05370"/>
    <property type="gene ID" value="EJB05_48529"/>
</dbReference>
<dbReference type="PANTHER" id="PTHR12960">
    <property type="entry name" value="GLE-1-RELATED"/>
    <property type="match status" value="1"/>
</dbReference>